<feature type="domain" description="Peptidase S24/S26A/S26B/S26C" evidence="8">
    <location>
        <begin position="33"/>
        <end position="144"/>
    </location>
</feature>
<evidence type="ECO:0000313" key="10">
    <source>
        <dbReference type="Proteomes" id="UP000642180"/>
    </source>
</evidence>
<evidence type="ECO:0000256" key="1">
    <source>
        <dbReference type="ARBA" id="ARBA00007484"/>
    </source>
</evidence>
<evidence type="ECO:0000256" key="4">
    <source>
        <dbReference type="ARBA" id="ARBA00022813"/>
    </source>
</evidence>
<evidence type="ECO:0000256" key="2">
    <source>
        <dbReference type="ARBA" id="ARBA00022763"/>
    </source>
</evidence>
<dbReference type="CDD" id="cd06529">
    <property type="entry name" value="S24_LexA-like"/>
    <property type="match status" value="1"/>
</dbReference>
<dbReference type="GO" id="GO:0003677">
    <property type="term" value="F:DNA binding"/>
    <property type="evidence" value="ECO:0007669"/>
    <property type="project" value="InterPro"/>
</dbReference>
<dbReference type="PANTHER" id="PTHR33516:SF2">
    <property type="entry name" value="LEXA REPRESSOR-RELATED"/>
    <property type="match status" value="1"/>
</dbReference>
<keyword evidence="2" id="KW-0227">DNA damage</keyword>
<dbReference type="AlphaFoldDB" id="A0A8J3AMF5"/>
<evidence type="ECO:0000256" key="5">
    <source>
        <dbReference type="ARBA" id="ARBA00023204"/>
    </source>
</evidence>
<dbReference type="PRINTS" id="PR00726">
    <property type="entry name" value="LEXASERPTASE"/>
</dbReference>
<evidence type="ECO:0000259" key="8">
    <source>
        <dbReference type="Pfam" id="PF00717"/>
    </source>
</evidence>
<gene>
    <name evidence="9" type="primary">umuD</name>
    <name evidence="9" type="ORF">GCM10008066_04170</name>
</gene>
<keyword evidence="6" id="KW-0742">SOS response</keyword>
<dbReference type="InterPro" id="IPR050077">
    <property type="entry name" value="LexA_repressor"/>
</dbReference>
<keyword evidence="3 7" id="KW-0378">Hydrolase</keyword>
<organism evidence="9 10">
    <name type="scientific">Oxalicibacterium faecigallinarum</name>
    <dbReference type="NCBI Taxonomy" id="573741"/>
    <lineage>
        <taxon>Bacteria</taxon>
        <taxon>Pseudomonadati</taxon>
        <taxon>Pseudomonadota</taxon>
        <taxon>Betaproteobacteria</taxon>
        <taxon>Burkholderiales</taxon>
        <taxon>Oxalobacteraceae</taxon>
        <taxon>Oxalicibacterium</taxon>
    </lineage>
</organism>
<comment type="caution">
    <text evidence="9">The sequence shown here is derived from an EMBL/GenBank/DDBJ whole genome shotgun (WGS) entry which is preliminary data.</text>
</comment>
<dbReference type="PANTHER" id="PTHR33516">
    <property type="entry name" value="LEXA REPRESSOR"/>
    <property type="match status" value="1"/>
</dbReference>
<dbReference type="Proteomes" id="UP000642180">
    <property type="component" value="Unassembled WGS sequence"/>
</dbReference>
<reference evidence="10" key="1">
    <citation type="journal article" date="2019" name="Int. J. Syst. Evol. Microbiol.">
        <title>The Global Catalogue of Microorganisms (GCM) 10K type strain sequencing project: providing services to taxonomists for standard genome sequencing and annotation.</title>
        <authorList>
            <consortium name="The Broad Institute Genomics Platform"/>
            <consortium name="The Broad Institute Genome Sequencing Center for Infectious Disease"/>
            <person name="Wu L."/>
            <person name="Ma J."/>
        </authorList>
    </citation>
    <scope>NUCLEOTIDE SEQUENCE [LARGE SCALE GENOMIC DNA]</scope>
    <source>
        <strain evidence="10">CCM 2767</strain>
    </source>
</reference>
<evidence type="ECO:0000313" key="9">
    <source>
        <dbReference type="EMBL" id="GGI16480.1"/>
    </source>
</evidence>
<dbReference type="InterPro" id="IPR006197">
    <property type="entry name" value="Peptidase_S24_LexA"/>
</dbReference>
<dbReference type="GO" id="GO:0006281">
    <property type="term" value="P:DNA repair"/>
    <property type="evidence" value="ECO:0007669"/>
    <property type="project" value="UniProtKB-KW"/>
</dbReference>
<dbReference type="EMBL" id="BMDI01000001">
    <property type="protein sequence ID" value="GGI16480.1"/>
    <property type="molecule type" value="Genomic_DNA"/>
</dbReference>
<keyword evidence="5" id="KW-0234">DNA repair</keyword>
<protein>
    <submittedName>
        <fullName evidence="9">UmuD protein</fullName>
    </submittedName>
</protein>
<dbReference type="GO" id="GO:0006355">
    <property type="term" value="P:regulation of DNA-templated transcription"/>
    <property type="evidence" value="ECO:0007669"/>
    <property type="project" value="InterPro"/>
</dbReference>
<sequence>MTKIITPTGTLPFKLIPAAHNPLKLPLPFSICRLPAGFPSPAQDYIEQFLDLTEHLVRNKTATFYFRVAGWSMRDAGIEEDDILVVDRSIGPRHGHIVVATVDGDFTVKKLYRRAGVVELRPANPDFKPIEFSDGQELVIWGVVTSIVRKLQA</sequence>
<dbReference type="GO" id="GO:0016787">
    <property type="term" value="F:hydrolase activity"/>
    <property type="evidence" value="ECO:0007669"/>
    <property type="project" value="UniProtKB-KW"/>
</dbReference>
<dbReference type="Gene3D" id="2.10.109.10">
    <property type="entry name" value="Umud Fragment, subunit A"/>
    <property type="match status" value="1"/>
</dbReference>
<dbReference type="InterPro" id="IPR039418">
    <property type="entry name" value="LexA-like"/>
</dbReference>
<keyword evidence="10" id="KW-1185">Reference proteome</keyword>
<keyword evidence="4 7" id="KW-0068">Autocatalytic cleavage</keyword>
<proteinExistence type="inferred from homology"/>
<evidence type="ECO:0000256" key="3">
    <source>
        <dbReference type="ARBA" id="ARBA00022801"/>
    </source>
</evidence>
<dbReference type="RefSeq" id="WP_188379621.1">
    <property type="nucleotide sequence ID" value="NZ_BMDI01000001.1"/>
</dbReference>
<name>A0A8J3AMF5_9BURK</name>
<accession>A0A8J3AMF5</accession>
<dbReference type="InterPro" id="IPR036286">
    <property type="entry name" value="LexA/Signal_pep-like_sf"/>
</dbReference>
<dbReference type="SUPFAM" id="SSF51306">
    <property type="entry name" value="LexA/Signal peptidase"/>
    <property type="match status" value="1"/>
</dbReference>
<dbReference type="GO" id="GO:0009432">
    <property type="term" value="P:SOS response"/>
    <property type="evidence" value="ECO:0007669"/>
    <property type="project" value="UniProtKB-KW"/>
</dbReference>
<evidence type="ECO:0000256" key="7">
    <source>
        <dbReference type="RuleBase" id="RU003991"/>
    </source>
</evidence>
<evidence type="ECO:0000256" key="6">
    <source>
        <dbReference type="ARBA" id="ARBA00023236"/>
    </source>
</evidence>
<dbReference type="NCBIfam" id="NF007621">
    <property type="entry name" value="PRK10276.1"/>
    <property type="match status" value="1"/>
</dbReference>
<dbReference type="InterPro" id="IPR015927">
    <property type="entry name" value="Peptidase_S24_S26A/B/C"/>
</dbReference>
<comment type="similarity">
    <text evidence="1 7">Belongs to the peptidase S24 family.</text>
</comment>
<dbReference type="Pfam" id="PF00717">
    <property type="entry name" value="Peptidase_S24"/>
    <property type="match status" value="1"/>
</dbReference>